<dbReference type="InterPro" id="IPR036388">
    <property type="entry name" value="WH-like_DNA-bd_sf"/>
</dbReference>
<feature type="domain" description="HTH gntR-type" evidence="5">
    <location>
        <begin position="1"/>
        <end position="69"/>
    </location>
</feature>
<accession>A0A3L8CAE6</accession>
<name>A0A3L8CAE6_9PSED</name>
<proteinExistence type="predicted"/>
<evidence type="ECO:0000256" key="4">
    <source>
        <dbReference type="ARBA" id="ARBA00023163"/>
    </source>
</evidence>
<evidence type="ECO:0000259" key="5">
    <source>
        <dbReference type="PROSITE" id="PS50949"/>
    </source>
</evidence>
<dbReference type="SUPFAM" id="SSF46785">
    <property type="entry name" value="Winged helix' DNA-binding domain"/>
    <property type="match status" value="1"/>
</dbReference>
<dbReference type="SMART" id="SM00345">
    <property type="entry name" value="HTH_GNTR"/>
    <property type="match status" value="1"/>
</dbReference>
<dbReference type="InterPro" id="IPR036390">
    <property type="entry name" value="WH_DNA-bd_sf"/>
</dbReference>
<dbReference type="Pfam" id="PF00392">
    <property type="entry name" value="GntR"/>
    <property type="match status" value="1"/>
</dbReference>
<dbReference type="GO" id="GO:0003677">
    <property type="term" value="F:DNA binding"/>
    <property type="evidence" value="ECO:0007669"/>
    <property type="project" value="UniProtKB-KW"/>
</dbReference>
<keyword evidence="1" id="KW-0663">Pyridoxal phosphate</keyword>
<dbReference type="PANTHER" id="PTHR46577">
    <property type="entry name" value="HTH-TYPE TRANSCRIPTIONAL REGULATORY PROTEIN GABR"/>
    <property type="match status" value="1"/>
</dbReference>
<keyword evidence="2" id="KW-0805">Transcription regulation</keyword>
<gene>
    <name evidence="6" type="ORF">CS076_24415</name>
</gene>
<reference evidence="6 7" key="1">
    <citation type="journal article" date="2018" name="Front. Microbiol.">
        <title>Discovery of Phloeophagus Beetles as a Source of Pseudomonas Strains That Produce Potentially New Bioactive Substances and Description of Pseudomonas bohemica sp. nov.</title>
        <authorList>
            <person name="Saati-Santamaria Z."/>
            <person name="Lopez-Mondejar R."/>
            <person name="Jimenez-Gomez A."/>
            <person name="Diez-Mendez A."/>
            <person name="Vetrovsky T."/>
            <person name="Igual J.M."/>
            <person name="Velazquez E."/>
            <person name="Kolarik M."/>
            <person name="Rivas R."/>
            <person name="Garcia-Fraile P."/>
        </authorList>
    </citation>
    <scope>NUCLEOTIDE SEQUENCE [LARGE SCALE GENOMIC DNA]</scope>
    <source>
        <strain evidence="6 7">A2-NA12</strain>
    </source>
</reference>
<dbReference type="PROSITE" id="PS50949">
    <property type="entry name" value="HTH_GNTR"/>
    <property type="match status" value="1"/>
</dbReference>
<evidence type="ECO:0000313" key="7">
    <source>
        <dbReference type="Proteomes" id="UP000282672"/>
    </source>
</evidence>
<dbReference type="InterPro" id="IPR051446">
    <property type="entry name" value="HTH_trans_reg/aminotransferase"/>
</dbReference>
<dbReference type="RefSeq" id="WP_121734073.1">
    <property type="nucleotide sequence ID" value="NZ_PEGA01000031.1"/>
</dbReference>
<dbReference type="Proteomes" id="UP000282672">
    <property type="component" value="Unassembled WGS sequence"/>
</dbReference>
<evidence type="ECO:0000256" key="1">
    <source>
        <dbReference type="ARBA" id="ARBA00022898"/>
    </source>
</evidence>
<keyword evidence="4" id="KW-0804">Transcription</keyword>
<dbReference type="CDD" id="cd07377">
    <property type="entry name" value="WHTH_GntR"/>
    <property type="match status" value="1"/>
</dbReference>
<dbReference type="PANTHER" id="PTHR46577:SF2">
    <property type="entry name" value="TRANSCRIPTIONAL REGULATORY PROTEIN"/>
    <property type="match status" value="1"/>
</dbReference>
<protein>
    <submittedName>
        <fullName evidence="6">GntR family transcriptional regulator</fullName>
    </submittedName>
</protein>
<evidence type="ECO:0000313" key="6">
    <source>
        <dbReference type="EMBL" id="RLU05170.1"/>
    </source>
</evidence>
<evidence type="ECO:0000256" key="3">
    <source>
        <dbReference type="ARBA" id="ARBA00023125"/>
    </source>
</evidence>
<dbReference type="Gene3D" id="1.10.10.10">
    <property type="entry name" value="Winged helix-like DNA-binding domain superfamily/Winged helix DNA-binding domain"/>
    <property type="match status" value="1"/>
</dbReference>
<keyword evidence="3" id="KW-0238">DNA-binding</keyword>
<feature type="non-terminal residue" evidence="6">
    <location>
        <position position="150"/>
    </location>
</feature>
<sequence>MKRYEKFADDIAELIRSGVLGPGQRVPSVRYASQTYGVSPSTVFQAYYLLERRGLIRARPRSGYFVNTHAPSPFCEPVISSQVNESTEVDVSELVFSVLDSIKDPNTVPFGSAFPSPTLFPLQRLSRSLASAAREMDPRMVVTDMSPGNP</sequence>
<dbReference type="GO" id="GO:0003700">
    <property type="term" value="F:DNA-binding transcription factor activity"/>
    <property type="evidence" value="ECO:0007669"/>
    <property type="project" value="InterPro"/>
</dbReference>
<dbReference type="InterPro" id="IPR000524">
    <property type="entry name" value="Tscrpt_reg_HTH_GntR"/>
</dbReference>
<dbReference type="AlphaFoldDB" id="A0A3L8CAE6"/>
<evidence type="ECO:0000256" key="2">
    <source>
        <dbReference type="ARBA" id="ARBA00023015"/>
    </source>
</evidence>
<organism evidence="6 7">
    <name type="scientific">Pseudomonas prosekii</name>
    <dbReference type="NCBI Taxonomy" id="1148509"/>
    <lineage>
        <taxon>Bacteria</taxon>
        <taxon>Pseudomonadati</taxon>
        <taxon>Pseudomonadota</taxon>
        <taxon>Gammaproteobacteria</taxon>
        <taxon>Pseudomonadales</taxon>
        <taxon>Pseudomonadaceae</taxon>
        <taxon>Pseudomonas</taxon>
    </lineage>
</organism>
<comment type="caution">
    <text evidence="6">The sequence shown here is derived from an EMBL/GenBank/DDBJ whole genome shotgun (WGS) entry which is preliminary data.</text>
</comment>
<dbReference type="EMBL" id="PEGA01000031">
    <property type="protein sequence ID" value="RLU05170.1"/>
    <property type="molecule type" value="Genomic_DNA"/>
</dbReference>